<keyword evidence="2" id="KW-1185">Reference proteome</keyword>
<dbReference type="EMBL" id="CADIKI010000018">
    <property type="protein sequence ID" value="CAB3803178.1"/>
    <property type="molecule type" value="Genomic_DNA"/>
</dbReference>
<gene>
    <name evidence="1" type="ORF">LMG27177_05403</name>
</gene>
<sequence length="77" mass="8166">MTAEDSLRLLAVATGMPAPQAQASFTRDVKLDADVSSGPQSQSAGIPVAHVTECDHGHVVIAKPFLSQRLRQNLSLQ</sequence>
<reference evidence="1 2" key="1">
    <citation type="submission" date="2020-04" db="EMBL/GenBank/DDBJ databases">
        <authorList>
            <person name="De Canck E."/>
        </authorList>
    </citation>
    <scope>NUCLEOTIDE SEQUENCE [LARGE SCALE GENOMIC DNA]</scope>
    <source>
        <strain evidence="1 2">LMG 27177</strain>
    </source>
</reference>
<evidence type="ECO:0000313" key="1">
    <source>
        <dbReference type="EMBL" id="CAB3803178.1"/>
    </source>
</evidence>
<protein>
    <submittedName>
        <fullName evidence="1">Uncharacterized protein</fullName>
    </submittedName>
</protein>
<evidence type="ECO:0000313" key="2">
    <source>
        <dbReference type="Proteomes" id="UP000494252"/>
    </source>
</evidence>
<dbReference type="AlphaFoldDB" id="A0A6J5GRA2"/>
<proteinExistence type="predicted"/>
<dbReference type="Proteomes" id="UP000494252">
    <property type="component" value="Unassembled WGS sequence"/>
</dbReference>
<accession>A0A6J5GRA2</accession>
<name>A0A6J5GRA2_9BURK</name>
<organism evidence="1 2">
    <name type="scientific">Paraburkholderia fynbosensis</name>
    <dbReference type="NCBI Taxonomy" id="1200993"/>
    <lineage>
        <taxon>Bacteria</taxon>
        <taxon>Pseudomonadati</taxon>
        <taxon>Pseudomonadota</taxon>
        <taxon>Betaproteobacteria</taxon>
        <taxon>Burkholderiales</taxon>
        <taxon>Burkholderiaceae</taxon>
        <taxon>Paraburkholderia</taxon>
    </lineage>
</organism>